<dbReference type="OrthoDB" id="1698671at2"/>
<dbReference type="InterPro" id="IPR056937">
    <property type="entry name" value="YqbQ/XkdQ"/>
</dbReference>
<keyword evidence="2" id="KW-0378">Hydrolase</keyword>
<comment type="caution">
    <text evidence="2">The sequence shown here is derived from an EMBL/GenBank/DDBJ whole genome shotgun (WGS) entry which is preliminary data.</text>
</comment>
<sequence>MKIQLLTYTQNAIYEPCVEEEIELTSERKGMPAKLVFKVLKDKGYPMYEGQAVTLKINNKGVFYGYIFSKSRDKEQRITYTCYDQLRYLKNKDTYVYTGLTAGQVIHLICADFNLRVGSIADTGYVIAQRIENNKTLFDIIQNALDITMTNTNTLYCLYDNYGSITLKNISDMRVPIVIDSETGQNFDYKSSIDEQTYNKVKLTFDNKETGKRDVYIAQDSNNMNQWGILQYFDTLQEGENGSEKANQLLSFYNRKSRNLTIKDAWGDVRVRAGSSIIVSLKLGDITVNNFMMCEKVAHKFSNNLHTMDLTLIGGEFIA</sequence>
<dbReference type="Pfam" id="PF24032">
    <property type="entry name" value="YQBQ"/>
    <property type="match status" value="1"/>
</dbReference>
<organism evidence="2 3">
    <name type="scientific">Candidatus Galacturonatibacter soehngenii</name>
    <dbReference type="NCBI Taxonomy" id="2307010"/>
    <lineage>
        <taxon>Bacteria</taxon>
        <taxon>Bacillati</taxon>
        <taxon>Bacillota</taxon>
        <taxon>Clostridia</taxon>
        <taxon>Lachnospirales</taxon>
        <taxon>Lachnospiraceae</taxon>
        <taxon>Candidatus Galacturonatibacter</taxon>
    </lineage>
</organism>
<dbReference type="EMBL" id="WAGX01000006">
    <property type="protein sequence ID" value="KAB1436586.1"/>
    <property type="molecule type" value="Genomic_DNA"/>
</dbReference>
<evidence type="ECO:0000259" key="1">
    <source>
        <dbReference type="Pfam" id="PF24032"/>
    </source>
</evidence>
<reference evidence="2 3" key="1">
    <citation type="submission" date="2019-09" db="EMBL/GenBank/DDBJ databases">
        <authorList>
            <person name="Valk L.C."/>
        </authorList>
    </citation>
    <scope>NUCLEOTIDE SEQUENCE [LARGE SCALE GENOMIC DNA]</scope>
    <source>
        <strain evidence="2">GalUA</strain>
    </source>
</reference>
<dbReference type="SUPFAM" id="SSF69279">
    <property type="entry name" value="Phage tail proteins"/>
    <property type="match status" value="1"/>
</dbReference>
<name>A0A7V7QIQ3_9FIRM</name>
<feature type="domain" description="YqbQ/XkdQ" evidence="1">
    <location>
        <begin position="22"/>
        <end position="312"/>
    </location>
</feature>
<reference evidence="2 3" key="2">
    <citation type="submission" date="2020-02" db="EMBL/GenBank/DDBJ databases">
        <title>Candidatus Galacturonibacter soehngenii shows hetero-acetogenic catabolism of galacturonic acid but lacks a canonical carbon monoxide dehydrogenase/acetyl-CoA synthase complex.</title>
        <authorList>
            <person name="Diender M."/>
            <person name="Stouten G.R."/>
            <person name="Petersen J.F."/>
            <person name="Nielsen P.H."/>
            <person name="Dueholm M.S."/>
            <person name="Pronk J.T."/>
            <person name="Van Loosdrecht M.C.M."/>
        </authorList>
    </citation>
    <scope>NUCLEOTIDE SEQUENCE [LARGE SCALE GENOMIC DNA]</scope>
    <source>
        <strain evidence="2">GalUA</strain>
    </source>
</reference>
<dbReference type="GO" id="GO:0016787">
    <property type="term" value="F:hydrolase activity"/>
    <property type="evidence" value="ECO:0007669"/>
    <property type="project" value="UniProtKB-KW"/>
</dbReference>
<protein>
    <submittedName>
        <fullName evidence="2">Hydrolase</fullName>
    </submittedName>
</protein>
<evidence type="ECO:0000313" key="3">
    <source>
        <dbReference type="Proteomes" id="UP000461768"/>
    </source>
</evidence>
<dbReference type="Proteomes" id="UP000461768">
    <property type="component" value="Unassembled WGS sequence"/>
</dbReference>
<accession>A0A7V7QIQ3</accession>
<dbReference type="RefSeq" id="WP_151146899.1">
    <property type="nucleotide sequence ID" value="NZ_WAGX01000006.1"/>
</dbReference>
<evidence type="ECO:0000313" key="2">
    <source>
        <dbReference type="EMBL" id="KAB1436586.1"/>
    </source>
</evidence>
<gene>
    <name evidence="2" type="ORF">F7O84_14595</name>
</gene>
<proteinExistence type="predicted"/>
<keyword evidence="3" id="KW-1185">Reference proteome</keyword>
<dbReference type="AlphaFoldDB" id="A0A7V7QIQ3"/>